<feature type="region of interest" description="Disordered" evidence="2">
    <location>
        <begin position="311"/>
        <end position="428"/>
    </location>
</feature>
<keyword evidence="1" id="KW-0175">Coiled coil</keyword>
<dbReference type="Pfam" id="PF16043">
    <property type="entry name" value="DUF4795"/>
    <property type="match status" value="1"/>
</dbReference>
<evidence type="ECO:0000313" key="5">
    <source>
        <dbReference type="Proteomes" id="UP000694429"/>
    </source>
</evidence>
<accession>A0A8C0ME12</accession>
<evidence type="ECO:0000256" key="1">
    <source>
        <dbReference type="SAM" id="Coils"/>
    </source>
</evidence>
<feature type="region of interest" description="Disordered" evidence="2">
    <location>
        <begin position="910"/>
        <end position="930"/>
    </location>
</feature>
<feature type="coiled-coil region" evidence="1">
    <location>
        <begin position="671"/>
        <end position="753"/>
    </location>
</feature>
<sequence>MSFSLTFSELVNIAIPQCGVVNFKALHLLLQGILEHIHMGELKKVLSGDEDFLQTSPTVFMPREADAQPILNPMKRLSDIFDHVVSRIDKMESQLATLQDLPTTSQLLEGSQGTGQPAQDLWHLIKLRKMVEGNEEATAKSMKTLQDLLTDIYALKITAETLRKDVDKLKEIFDKMNPERVNDLAEDLKGQNRKVTALQRDVVSLQSKILTIPKAEDMVLWSGLHEAMFTPGTSARGPSLSQFEDSELWKFAERHPDTEQPQTPSSSLEAAGHVQISEAILQPRLLETVWHYEVPEQLEEEESAQAILLGAEGPGQPQGLEPGSVPTRGPRPESVPALGPVLGPSLTPGFTLPPWPALGTGPVPGSGPVPAPRPAPGPAPAPELQPIPPRSWPPPRSLSRGSAWPFGGLGSLQPGPGASGPLPAKSQVFRAPPPATEFGSAWPRSLWPQSGQAEMNLLPAVLENEEEFLSHDMPVPWDRAPRAEAPNGAPAKTPWTALQRLKTTAGMAAAAATAYAATATSAARKAEAVAKAIIDAPATKLATVATAAAASGPLGVLADILGAGSSRGAFSFSEDTEIEDLQVFEDDLSSLYVAAGLPPESTLSQAMLAAQKALTPEDKKTAVRYSMGHIAQMPLRHDSLKEEFAQLSSNLQQRLTYLANLGASSKLGTTVDTLQEKIGSLQRSRMKEEELERIWGHQIEIIKDHHLVLDRAVEKLQIRLDDLKIVHAQIKNLEMHKVDKSELEQELKEKADRSTLASKASRADLETVATELNEMIQGMLFRVVTHEDDWKKALEQLSKDVSTKLVHSDLDHLKKDVDEIWKIVGKLLIEGLRFDPDSAAGFRKKLFEQVKCISCDRQVELMTGPQLITIRKSHLLSRLRPASANTYEYLQWQQLREQRRLQHLQDLGDQDRSLDPLRSQQDWGDGPSKDTNLKFNSYDLSTLYPYGDPEVLDYDTVSVANALGEGSSGCGGGGGGGCALSAGPLGLCVSERGRQGHSLTWAWAIQQAEVDILGVDGILYKGRMSSQDGPRPLTSVEKELAGERCQGFLGAPVLGALALLGSRGNAGRAQSWPHPGLGGPDTAICKNGVLYARHCIRHWRGGERAGQRKMGCGPRVSTVSGRSRL</sequence>
<reference evidence="4" key="2">
    <citation type="submission" date="2025-08" db="UniProtKB">
        <authorList>
            <consortium name="Ensembl"/>
        </authorList>
    </citation>
    <scope>IDENTIFICATION</scope>
</reference>
<feature type="coiled-coil region" evidence="1">
    <location>
        <begin position="181"/>
        <end position="208"/>
    </location>
</feature>
<organism evidence="4 5">
    <name type="scientific">Canis lupus familiaris</name>
    <name type="common">Dog</name>
    <name type="synonym">Canis familiaris</name>
    <dbReference type="NCBI Taxonomy" id="9615"/>
    <lineage>
        <taxon>Eukaryota</taxon>
        <taxon>Metazoa</taxon>
        <taxon>Chordata</taxon>
        <taxon>Craniata</taxon>
        <taxon>Vertebrata</taxon>
        <taxon>Euteleostomi</taxon>
        <taxon>Mammalia</taxon>
        <taxon>Eutheria</taxon>
        <taxon>Laurasiatheria</taxon>
        <taxon>Carnivora</taxon>
        <taxon>Caniformia</taxon>
        <taxon>Canidae</taxon>
        <taxon>Canis</taxon>
    </lineage>
</organism>
<evidence type="ECO:0000259" key="3">
    <source>
        <dbReference type="Pfam" id="PF16043"/>
    </source>
</evidence>
<feature type="domain" description="DUF4795" evidence="3">
    <location>
        <begin position="703"/>
        <end position="880"/>
    </location>
</feature>
<dbReference type="PANTHER" id="PTHR47080">
    <property type="entry name" value="CHROMOSOME 16 OPEN READING FRAME 96"/>
    <property type="match status" value="1"/>
</dbReference>
<dbReference type="PANTHER" id="PTHR47080:SF1">
    <property type="entry name" value="CHROMOSOME 16 OPEN READING FRAME 96"/>
    <property type="match status" value="1"/>
</dbReference>
<dbReference type="InterPro" id="IPR032013">
    <property type="entry name" value="DUF4795"/>
</dbReference>
<proteinExistence type="predicted"/>
<dbReference type="Ensembl" id="ENSCAFT00030009131.1">
    <property type="protein sequence ID" value="ENSCAFP00030008013.1"/>
    <property type="gene ID" value="ENSCAFG00030004938.1"/>
</dbReference>
<reference evidence="4" key="1">
    <citation type="submission" date="2019-03" db="EMBL/GenBank/DDBJ databases">
        <authorList>
            <person name="Warren W.C."/>
            <person name="Johnson G.S."/>
        </authorList>
    </citation>
    <scope>NUCLEOTIDE SEQUENCE [LARGE SCALE GENOMIC DNA]</scope>
    <source>
        <strain evidence="4">Basenji</strain>
    </source>
</reference>
<name>A0A8C0ME12_CANLF</name>
<feature type="compositionally biased region" description="Pro residues" evidence="2">
    <location>
        <begin position="365"/>
        <end position="396"/>
    </location>
</feature>
<feature type="compositionally biased region" description="Low complexity" evidence="2">
    <location>
        <begin position="311"/>
        <end position="323"/>
    </location>
</feature>
<evidence type="ECO:0000256" key="2">
    <source>
        <dbReference type="SAM" id="MobiDB-lite"/>
    </source>
</evidence>
<dbReference type="Proteomes" id="UP000694429">
    <property type="component" value="Chromosome 6"/>
</dbReference>
<evidence type="ECO:0000313" key="4">
    <source>
        <dbReference type="Ensembl" id="ENSCAFP00030008013.1"/>
    </source>
</evidence>
<protein>
    <recommendedName>
        <fullName evidence="3">DUF4795 domain-containing protein</fullName>
    </recommendedName>
</protein>
<dbReference type="AlphaFoldDB" id="A0A8C0ME12"/>
<gene>
    <name evidence="4" type="primary">C6H16orf96</name>
</gene>